<comment type="caution">
    <text evidence="12">The sequence shown here is derived from an EMBL/GenBank/DDBJ whole genome shotgun (WGS) entry which is preliminary data.</text>
</comment>
<feature type="compositionally biased region" description="Low complexity" evidence="11">
    <location>
        <begin position="30"/>
        <end position="70"/>
    </location>
</feature>
<evidence type="ECO:0000256" key="6">
    <source>
        <dbReference type="ARBA" id="ARBA00023229"/>
    </source>
</evidence>
<feature type="compositionally biased region" description="Basic and acidic residues" evidence="11">
    <location>
        <begin position="141"/>
        <end position="151"/>
    </location>
</feature>
<comment type="cofactor">
    <cofactor evidence="1">
        <name>Mg(2+)</name>
        <dbReference type="ChEBI" id="CHEBI:18420"/>
    </cofactor>
</comment>
<dbReference type="Gene3D" id="1.10.600.10">
    <property type="entry name" value="Farnesyl Diphosphate Synthase"/>
    <property type="match status" value="1"/>
</dbReference>
<dbReference type="GO" id="GO:1990234">
    <property type="term" value="C:transferase complex"/>
    <property type="evidence" value="ECO:0007669"/>
    <property type="project" value="TreeGrafter"/>
</dbReference>
<dbReference type="GO" id="GO:0004659">
    <property type="term" value="F:prenyltransferase activity"/>
    <property type="evidence" value="ECO:0007669"/>
    <property type="project" value="InterPro"/>
</dbReference>
<evidence type="ECO:0000256" key="1">
    <source>
        <dbReference type="ARBA" id="ARBA00001946"/>
    </source>
</evidence>
<keyword evidence="13" id="KW-1185">Reference proteome</keyword>
<feature type="region of interest" description="Disordered" evidence="11">
    <location>
        <begin position="30"/>
        <end position="72"/>
    </location>
</feature>
<sequence length="506" mass="54905">MRPWAANLAVRAQLSGSKYPARVTRRYSSALAQTTSKKSTASESTISNDNDNASRSAAPSTSTRPSTSAPVDPYKYLAPELARLRKTLLHLLGSSHPSLTTIAEYYFLQPSKQIRPLLVLLFSRATNGLGADWDEKRWAAEQEGARGRTEELDSPLSRPDVLNDWNPNMPDQSRSFESTFELPPRRIVTAPPVYTRASITSPALASPQLLLPTQLRLAQIVEMIHVASLLHDDVLDDAALRRGAPSAPAVFGNKLSVLAGDFLLGRASTALSRLGSAEVVELIAGVIANLVEGEILQMQSAVTGGETGPLSDLGLSELGLGLELGKGKGRVREVGRETPMGREMWNVYLKKSYLKTASLIAKSARAAVILGGTREGEIWKEVAYAYGRNIGIAFQLVDDVLDYEAVDSQLGKPGGADLRLGLTTGPALFAWEEHAAMGPLIERKFEQEGDVELARDLVRRSSGVDRTRALARAHADKARDVLQLLPESDARRALEALTERVVKRTS</sequence>
<evidence type="ECO:0000256" key="7">
    <source>
        <dbReference type="ARBA" id="ARBA00032380"/>
    </source>
</evidence>
<organism evidence="12 13">
    <name type="scientific">Phellinidium pouzarii</name>
    <dbReference type="NCBI Taxonomy" id="167371"/>
    <lineage>
        <taxon>Eukaryota</taxon>
        <taxon>Fungi</taxon>
        <taxon>Dikarya</taxon>
        <taxon>Basidiomycota</taxon>
        <taxon>Agaricomycotina</taxon>
        <taxon>Agaricomycetes</taxon>
        <taxon>Hymenochaetales</taxon>
        <taxon>Hymenochaetaceae</taxon>
        <taxon>Phellinidium</taxon>
    </lineage>
</organism>
<feature type="region of interest" description="Disordered" evidence="11">
    <location>
        <begin position="141"/>
        <end position="168"/>
    </location>
</feature>
<keyword evidence="6" id="KW-0414">Isoprene biosynthesis</keyword>
<dbReference type="InterPro" id="IPR008949">
    <property type="entry name" value="Isoprenoid_synthase_dom_sf"/>
</dbReference>
<keyword evidence="4" id="KW-0479">Metal-binding</keyword>
<keyword evidence="3" id="KW-0808">Transferase</keyword>
<evidence type="ECO:0000256" key="11">
    <source>
        <dbReference type="SAM" id="MobiDB-lite"/>
    </source>
</evidence>
<dbReference type="PANTHER" id="PTHR12001">
    <property type="entry name" value="GERANYLGERANYL PYROPHOSPHATE SYNTHASE"/>
    <property type="match status" value="1"/>
</dbReference>
<dbReference type="InterPro" id="IPR000092">
    <property type="entry name" value="Polyprenyl_synt"/>
</dbReference>
<dbReference type="EMBL" id="SGPK01000067">
    <property type="protein sequence ID" value="THH09330.1"/>
    <property type="molecule type" value="Genomic_DNA"/>
</dbReference>
<dbReference type="SFLD" id="SFLDS00005">
    <property type="entry name" value="Isoprenoid_Synthase_Type_I"/>
    <property type="match status" value="1"/>
</dbReference>
<dbReference type="Pfam" id="PF00348">
    <property type="entry name" value="polyprenyl_synt"/>
    <property type="match status" value="2"/>
</dbReference>
<proteinExistence type="inferred from homology"/>
<protein>
    <recommendedName>
        <fullName evidence="10">(2E,6E)-farnesyl diphosphate synthase</fullName>
    </recommendedName>
    <alternativeName>
        <fullName evidence="9">Dimethylallyltranstransferase</fullName>
    </alternativeName>
    <alternativeName>
        <fullName evidence="8">Farnesyl diphosphate synthase</fullName>
    </alternativeName>
    <alternativeName>
        <fullName evidence="7">Geranyltranstransferase</fullName>
    </alternativeName>
</protein>
<dbReference type="PANTHER" id="PTHR12001:SF69">
    <property type="entry name" value="ALL TRANS-POLYPRENYL-DIPHOSPHATE SYNTHASE PDSS1"/>
    <property type="match status" value="1"/>
</dbReference>
<dbReference type="GO" id="GO:0008299">
    <property type="term" value="P:isoprenoid biosynthetic process"/>
    <property type="evidence" value="ECO:0007669"/>
    <property type="project" value="UniProtKB-KW"/>
</dbReference>
<evidence type="ECO:0000256" key="9">
    <source>
        <dbReference type="ARBA" id="ARBA00032448"/>
    </source>
</evidence>
<evidence type="ECO:0000256" key="4">
    <source>
        <dbReference type="ARBA" id="ARBA00022723"/>
    </source>
</evidence>
<evidence type="ECO:0000256" key="5">
    <source>
        <dbReference type="ARBA" id="ARBA00022842"/>
    </source>
</evidence>
<comment type="similarity">
    <text evidence="2">Belongs to the FPP/GGPP synthase family.</text>
</comment>
<name>A0A4S4LHM6_9AGAM</name>
<dbReference type="Proteomes" id="UP000308199">
    <property type="component" value="Unassembled WGS sequence"/>
</dbReference>
<dbReference type="InterPro" id="IPR033749">
    <property type="entry name" value="Polyprenyl_synt_CS"/>
</dbReference>
<dbReference type="AlphaFoldDB" id="A0A4S4LHM6"/>
<accession>A0A4S4LHM6</accession>
<evidence type="ECO:0000313" key="13">
    <source>
        <dbReference type="Proteomes" id="UP000308199"/>
    </source>
</evidence>
<evidence type="ECO:0000256" key="10">
    <source>
        <dbReference type="ARBA" id="ARBA00032873"/>
    </source>
</evidence>
<evidence type="ECO:0000313" key="12">
    <source>
        <dbReference type="EMBL" id="THH09330.1"/>
    </source>
</evidence>
<keyword evidence="5" id="KW-0460">Magnesium</keyword>
<evidence type="ECO:0000256" key="2">
    <source>
        <dbReference type="ARBA" id="ARBA00006706"/>
    </source>
</evidence>
<dbReference type="PROSITE" id="PS00723">
    <property type="entry name" value="POLYPRENYL_SYNTHASE_1"/>
    <property type="match status" value="1"/>
</dbReference>
<evidence type="ECO:0000256" key="8">
    <source>
        <dbReference type="ARBA" id="ARBA00032424"/>
    </source>
</evidence>
<dbReference type="GO" id="GO:0046872">
    <property type="term" value="F:metal ion binding"/>
    <property type="evidence" value="ECO:0007669"/>
    <property type="project" value="UniProtKB-KW"/>
</dbReference>
<dbReference type="OrthoDB" id="9927103at2759"/>
<dbReference type="SUPFAM" id="SSF48576">
    <property type="entry name" value="Terpenoid synthases"/>
    <property type="match status" value="1"/>
</dbReference>
<dbReference type="PROSITE" id="PS00444">
    <property type="entry name" value="POLYPRENYL_SYNTHASE_2"/>
    <property type="match status" value="1"/>
</dbReference>
<gene>
    <name evidence="12" type="ORF">EW145_g2087</name>
</gene>
<dbReference type="GO" id="GO:0006744">
    <property type="term" value="P:ubiquinone biosynthetic process"/>
    <property type="evidence" value="ECO:0007669"/>
    <property type="project" value="TreeGrafter"/>
</dbReference>
<reference evidence="12 13" key="1">
    <citation type="submission" date="2019-02" db="EMBL/GenBank/DDBJ databases">
        <title>Genome sequencing of the rare red list fungi Phellinidium pouzarii.</title>
        <authorList>
            <person name="Buettner E."/>
            <person name="Kellner H."/>
        </authorList>
    </citation>
    <scope>NUCLEOTIDE SEQUENCE [LARGE SCALE GENOMIC DNA]</scope>
    <source>
        <strain evidence="12 13">DSM 108285</strain>
    </source>
</reference>
<evidence type="ECO:0000256" key="3">
    <source>
        <dbReference type="ARBA" id="ARBA00022679"/>
    </source>
</evidence>
<dbReference type="CDD" id="cd00685">
    <property type="entry name" value="Trans_IPPS_HT"/>
    <property type="match status" value="1"/>
</dbReference>